<keyword evidence="1" id="KW-0472">Membrane</keyword>
<organism evidence="2 3">
    <name type="scientific">Halalkalibaculum roseum</name>
    <dbReference type="NCBI Taxonomy" id="2709311"/>
    <lineage>
        <taxon>Bacteria</taxon>
        <taxon>Pseudomonadati</taxon>
        <taxon>Balneolota</taxon>
        <taxon>Balneolia</taxon>
        <taxon>Balneolales</taxon>
        <taxon>Balneolaceae</taxon>
        <taxon>Halalkalibaculum</taxon>
    </lineage>
</organism>
<dbReference type="EMBL" id="JAALLT010000003">
    <property type="protein sequence ID" value="NGP76966.1"/>
    <property type="molecule type" value="Genomic_DNA"/>
</dbReference>
<sequence length="233" mass="26585">MTTKFKKLKEQLSNLEEGELLTKSKLTNKKNSLTRGPSAGPKWLRYLLFSGFLAVFILYAGIRYVGSPDVSLTPIDDLTTWVNQPDQELLEGMGTWMEEMGYTGLTTEDLIELREQGVTATFTSRIRDLGYTDLTLDEVVRLAQNDVSSRFAAMMKELGYTLTIEELIQLRQHDVTAYFTSNMHDLGYTDITQDELIRLRDTGVTTSEVQQLIEQRGEQPSIEDIIRYHISNQ</sequence>
<gene>
    <name evidence="2" type="ORF">G3570_10000</name>
</gene>
<evidence type="ECO:0000313" key="2">
    <source>
        <dbReference type="EMBL" id="NGP76966.1"/>
    </source>
</evidence>
<dbReference type="Proteomes" id="UP000473278">
    <property type="component" value="Unassembled WGS sequence"/>
</dbReference>
<reference evidence="2 3" key="1">
    <citation type="submission" date="2020-02" db="EMBL/GenBank/DDBJ databases">
        <title>Balneolaceae bacterium YR4-1, complete genome.</title>
        <authorList>
            <person name="Li Y."/>
            <person name="Wu S."/>
        </authorList>
    </citation>
    <scope>NUCLEOTIDE SEQUENCE [LARGE SCALE GENOMIC DNA]</scope>
    <source>
        <strain evidence="2 3">YR4-1</strain>
    </source>
</reference>
<evidence type="ECO:0000256" key="1">
    <source>
        <dbReference type="SAM" id="Phobius"/>
    </source>
</evidence>
<name>A0A6M1SYD8_9BACT</name>
<protein>
    <submittedName>
        <fullName evidence="2">Uncharacterized protein</fullName>
    </submittedName>
</protein>
<feature type="transmembrane region" description="Helical" evidence="1">
    <location>
        <begin position="43"/>
        <end position="62"/>
    </location>
</feature>
<keyword evidence="3" id="KW-1185">Reference proteome</keyword>
<keyword evidence="1" id="KW-0812">Transmembrane</keyword>
<accession>A0A6M1SYD8</accession>
<dbReference type="RefSeq" id="WP_165141884.1">
    <property type="nucleotide sequence ID" value="NZ_JAALLT010000003.1"/>
</dbReference>
<keyword evidence="1" id="KW-1133">Transmembrane helix</keyword>
<dbReference type="AlphaFoldDB" id="A0A6M1SYD8"/>
<proteinExistence type="predicted"/>
<evidence type="ECO:0000313" key="3">
    <source>
        <dbReference type="Proteomes" id="UP000473278"/>
    </source>
</evidence>
<comment type="caution">
    <text evidence="2">The sequence shown here is derived from an EMBL/GenBank/DDBJ whole genome shotgun (WGS) entry which is preliminary data.</text>
</comment>